<accession>A0A9P8LZD8</accession>
<evidence type="ECO:0000313" key="1">
    <source>
        <dbReference type="EMBL" id="KAH0577186.1"/>
    </source>
</evidence>
<gene>
    <name evidence="1" type="ORF">SS50377_20537</name>
</gene>
<name>A0A9P8LZD8_9EUKA</name>
<dbReference type="GeneID" id="94294560"/>
<dbReference type="KEGG" id="ssao:94294560"/>
<dbReference type="RefSeq" id="XP_067767959.1">
    <property type="nucleotide sequence ID" value="XM_067904477.1"/>
</dbReference>
<sequence>MVGCLYFLEKRVFTIWLCSLSRILDSAPWNTTFILGTGGSGILCRGLHFTEGCLQHFQAECPIAPNAGQLQRRRRGKRPNSIPLFALPKMGESAYFSAQVRRLLQHLNQVHTSEDRMLSIVTTNCWFNVYYELQDAFKGSKGSKDGQQKGLYRTAMALTEGHYQRTNQNGQFIFVGTVAGHDFAFSYEPDAKIDCRGSHRFMKCETQFRADFYDYLGDAQRTAICIFGNQTVRMFTHEFGRFAVEERAIKKGAKSQQQVIQLFQEWSAVYTNIQCPGAAFVAGENLDDFLAAIPEFSVQRDLVLRAATLDGGVVFGPEAVLACAFEGNYTQIAISTALLTHYTVLSEDGQANLKYMYEGEFYGQYLLEQCGAVLVSSGWQEGDAFFEEYRGICCWKKYD</sequence>
<keyword evidence="2" id="KW-1185">Reference proteome</keyword>
<proteinExistence type="predicted"/>
<evidence type="ECO:0000313" key="2">
    <source>
        <dbReference type="Proteomes" id="UP000018208"/>
    </source>
</evidence>
<dbReference type="EMBL" id="AUWU02000001">
    <property type="protein sequence ID" value="KAH0577186.1"/>
    <property type="molecule type" value="Genomic_DNA"/>
</dbReference>
<comment type="caution">
    <text evidence="1">The sequence shown here is derived from an EMBL/GenBank/DDBJ whole genome shotgun (WGS) entry which is preliminary data.</text>
</comment>
<protein>
    <submittedName>
        <fullName evidence="1">Uncharacterized protein</fullName>
    </submittedName>
</protein>
<organism evidence="1 2">
    <name type="scientific">Spironucleus salmonicida</name>
    <dbReference type="NCBI Taxonomy" id="348837"/>
    <lineage>
        <taxon>Eukaryota</taxon>
        <taxon>Metamonada</taxon>
        <taxon>Diplomonadida</taxon>
        <taxon>Hexamitidae</taxon>
        <taxon>Hexamitinae</taxon>
        <taxon>Spironucleus</taxon>
    </lineage>
</organism>
<dbReference type="Proteomes" id="UP000018208">
    <property type="component" value="Unassembled WGS sequence"/>
</dbReference>
<reference evidence="1 2" key="1">
    <citation type="journal article" date="2014" name="PLoS Genet.">
        <title>The Genome of Spironucleus salmonicida Highlights a Fish Pathogen Adapted to Fluctuating Environments.</title>
        <authorList>
            <person name="Xu F."/>
            <person name="Jerlstrom-Hultqvist J."/>
            <person name="Einarsson E."/>
            <person name="Astvaldsson A."/>
            <person name="Svard S.G."/>
            <person name="Andersson J.O."/>
        </authorList>
    </citation>
    <scope>NUCLEOTIDE SEQUENCE [LARGE SCALE GENOMIC DNA]</scope>
    <source>
        <strain evidence="1 2">ATCC 50377</strain>
    </source>
</reference>
<dbReference type="AlphaFoldDB" id="A0A9P8LZD8"/>